<evidence type="ECO:0000313" key="5">
    <source>
        <dbReference type="EMBL" id="JAT68478.1"/>
    </source>
</evidence>
<organism evidence="5">
    <name type="scientific">Auxenochlorella protothecoides</name>
    <name type="common">Green microalga</name>
    <name type="synonym">Chlorella protothecoides</name>
    <dbReference type="NCBI Taxonomy" id="3075"/>
    <lineage>
        <taxon>Eukaryota</taxon>
        <taxon>Viridiplantae</taxon>
        <taxon>Chlorophyta</taxon>
        <taxon>core chlorophytes</taxon>
        <taxon>Trebouxiophyceae</taxon>
        <taxon>Chlorellales</taxon>
        <taxon>Chlorellaceae</taxon>
        <taxon>Auxenochlorella</taxon>
    </lineage>
</organism>
<keyword evidence="2" id="KW-0802">TPR repeat</keyword>
<dbReference type="GO" id="GO:0034080">
    <property type="term" value="P:CENP-A containing chromatin assembly"/>
    <property type="evidence" value="ECO:0007669"/>
    <property type="project" value="TreeGrafter"/>
</dbReference>
<feature type="region of interest" description="Disordered" evidence="3">
    <location>
        <begin position="405"/>
        <end position="489"/>
    </location>
</feature>
<feature type="non-terminal residue" evidence="5">
    <location>
        <position position="1"/>
    </location>
</feature>
<gene>
    <name evidence="5" type="ORF">g.29839</name>
</gene>
<proteinExistence type="predicted"/>
<dbReference type="InterPro" id="IPR051730">
    <property type="entry name" value="NASP-like"/>
</dbReference>
<feature type="compositionally biased region" description="Pro residues" evidence="3">
    <location>
        <begin position="412"/>
        <end position="421"/>
    </location>
</feature>
<evidence type="ECO:0000256" key="3">
    <source>
        <dbReference type="SAM" id="MobiDB-lite"/>
    </source>
</evidence>
<feature type="compositionally biased region" description="Acidic residues" evidence="3">
    <location>
        <begin position="226"/>
        <end position="236"/>
    </location>
</feature>
<dbReference type="InterPro" id="IPR011990">
    <property type="entry name" value="TPR-like_helical_dom_sf"/>
</dbReference>
<dbReference type="GO" id="GO:0006335">
    <property type="term" value="P:DNA replication-dependent chromatin assembly"/>
    <property type="evidence" value="ECO:0007669"/>
    <property type="project" value="TreeGrafter"/>
</dbReference>
<feature type="compositionally biased region" description="Low complexity" evidence="3">
    <location>
        <begin position="186"/>
        <end position="195"/>
    </location>
</feature>
<sequence>RTADENTSVLVQFRGEITFRSRPPRRGMSESPPRAPVEGSPDEGAGPSQPDQYPAGLAALKVSVSGIVLRPVSCLGWRHTFLHPAALPCRTETTSALSSFWATPCTSAPPLMEVRSLRENLWVTGPFSVMISSAAGVVIQRSQWLMLPDPRIPDLSLEAAAVYFQLGRALLFQAQDTSDFLSGGRAEAAAPATQPADDRGKASVTKEETVSGSNQGAGDDGKDGDQSEEEGEDSGEASDLQLAWEHLEAAKVIWAKDGARNAERLAEVHSLLGDVGLENEDFEGALSDFQEAAEHLEAATLAQEPTIDQGIALARQRAEILYKQGMAWQFLDNAAEALSATRAAVEVLRGLETELAGMGEGRAREAADVAALQSDLAQKVEELQEAVREQASTKDMVKAALRQLTGGLPGQTPAPPTPSFPQPSSSSAPVQDLGTIGRGTKRIVLQPTQPGSGAGAAGAAGAAPPPAKKAARSLEDLMGPAGGETSSGF</sequence>
<accession>A0A1D1ZNH2</accession>
<dbReference type="SUPFAM" id="SSF48452">
    <property type="entry name" value="TPR-like"/>
    <property type="match status" value="1"/>
</dbReference>
<feature type="domain" description="Tetratricopeptide SHNi-TPR" evidence="4">
    <location>
        <begin position="266"/>
        <end position="292"/>
    </location>
</feature>
<evidence type="ECO:0000256" key="1">
    <source>
        <dbReference type="ARBA" id="ARBA00022737"/>
    </source>
</evidence>
<name>A0A1D1ZNH2_AUXPR</name>
<keyword evidence="1" id="KW-0677">Repeat</keyword>
<reference evidence="5" key="1">
    <citation type="submission" date="2015-08" db="EMBL/GenBank/DDBJ databases">
        <authorList>
            <person name="Babu N.S."/>
            <person name="Beckwith C.J."/>
            <person name="Beseler K.G."/>
            <person name="Brison A."/>
            <person name="Carone J.V."/>
            <person name="Caskin T.P."/>
            <person name="Diamond M."/>
            <person name="Durham M.E."/>
            <person name="Foxe J.M."/>
            <person name="Go M."/>
            <person name="Henderson B.A."/>
            <person name="Jones I.B."/>
            <person name="McGettigan J.A."/>
            <person name="Micheletti S.J."/>
            <person name="Nasrallah M.E."/>
            <person name="Ortiz D."/>
            <person name="Piller C.R."/>
            <person name="Privatt S.R."/>
            <person name="Schneider S.L."/>
            <person name="Sharp S."/>
            <person name="Smith T.C."/>
            <person name="Stanton J.D."/>
            <person name="Ullery H.E."/>
            <person name="Wilson R.J."/>
            <person name="Serrano M.G."/>
            <person name="Buck G."/>
            <person name="Lee V."/>
            <person name="Wang Y."/>
            <person name="Carvalho R."/>
            <person name="Voegtly L."/>
            <person name="Shi R."/>
            <person name="Duckworth R."/>
            <person name="Johnson A."/>
            <person name="Loviza R."/>
            <person name="Walstead R."/>
            <person name="Shah Z."/>
            <person name="Kiflezghi M."/>
            <person name="Wade K."/>
            <person name="Ball S.L."/>
            <person name="Bradley K.W."/>
            <person name="Asai D.J."/>
            <person name="Bowman C.A."/>
            <person name="Russell D.A."/>
            <person name="Pope W.H."/>
            <person name="Jacobs-Sera D."/>
            <person name="Hendrix R.W."/>
            <person name="Hatfull G.F."/>
        </authorList>
    </citation>
    <scope>NUCLEOTIDE SEQUENCE</scope>
</reference>
<dbReference type="AlphaFoldDB" id="A0A1D1ZNH2"/>
<feature type="compositionally biased region" description="Basic and acidic residues" evidence="3">
    <location>
        <begin position="196"/>
        <end position="209"/>
    </location>
</feature>
<protein>
    <recommendedName>
        <fullName evidence="4">Tetratricopeptide SHNi-TPR domain-containing protein</fullName>
    </recommendedName>
</protein>
<feature type="region of interest" description="Disordered" evidence="3">
    <location>
        <begin position="14"/>
        <end position="52"/>
    </location>
</feature>
<dbReference type="Pfam" id="PF10516">
    <property type="entry name" value="SHNi-TPR"/>
    <property type="match status" value="1"/>
</dbReference>
<dbReference type="Gene3D" id="1.25.40.10">
    <property type="entry name" value="Tetratricopeptide repeat domain"/>
    <property type="match status" value="1"/>
</dbReference>
<dbReference type="EMBL" id="GDKF01010144">
    <property type="protein sequence ID" value="JAT68478.1"/>
    <property type="molecule type" value="Transcribed_RNA"/>
</dbReference>
<feature type="region of interest" description="Disordered" evidence="3">
    <location>
        <begin position="183"/>
        <end position="238"/>
    </location>
</feature>
<evidence type="ECO:0000259" key="4">
    <source>
        <dbReference type="Pfam" id="PF10516"/>
    </source>
</evidence>
<dbReference type="GO" id="GO:0005654">
    <property type="term" value="C:nucleoplasm"/>
    <property type="evidence" value="ECO:0007669"/>
    <property type="project" value="TreeGrafter"/>
</dbReference>
<evidence type="ECO:0000256" key="2">
    <source>
        <dbReference type="ARBA" id="ARBA00022803"/>
    </source>
</evidence>
<dbReference type="PANTHER" id="PTHR15081:SF1">
    <property type="entry name" value="NUCLEAR AUTOANTIGENIC SPERM PROTEIN"/>
    <property type="match status" value="1"/>
</dbReference>
<dbReference type="InterPro" id="IPR019544">
    <property type="entry name" value="Tetratricopeptide_SHNi-TPR_dom"/>
</dbReference>
<dbReference type="GO" id="GO:0042393">
    <property type="term" value="F:histone binding"/>
    <property type="evidence" value="ECO:0007669"/>
    <property type="project" value="TreeGrafter"/>
</dbReference>
<dbReference type="PANTHER" id="PTHR15081">
    <property type="entry name" value="NUCLEAR AUTOANTIGENIC SPERM PROTEIN NASP -RELATED"/>
    <property type="match status" value="1"/>
</dbReference>